<dbReference type="InterPro" id="IPR005036">
    <property type="entry name" value="CBM21_dom"/>
</dbReference>
<proteinExistence type="predicted"/>
<sequence>MPYTPPSQRSPAVSSTPSPNVSRSSSYIKPLEHPVPNIGYSSGPRPGLPRSSSSTSYLNRERRSPQVLRQQNPSPDLTPVWEKPSSTNIGFKNPQQSGSLRQSPPPVNNSIIPTGAVISPPDSTQNSSDDEEASEDRHRRLDNLEVEELKSAISAIEQRRQGSPDRSNETGKPKLFLEVTAPSPQPLSHDPFTKGRQLTHSRSETDSCIDYSRSSESPGGSSEDDDLEMARSNKPPMVRKKSGELVKPALRPAAAKRRPSSMPGTPTYNKNVHFDNQLEHVRTFLQIDRPAAVSAGSSPVDPYDSETEFPFGETSSKRDSPWEWDIKTPNFPTSPDRKYQPVHVERIFLSGDKKFLVGSVIVRNLAFHKSVVTRFTLDYWKTTSEVAAEFSHDIYKDIEGGCDRFAFSINLADQTNLESKTLFFCVRYNVNGEEFWDSNNMMNFQVEFSKKNIPQKAKNGLLGSGSKSMTSLSSLPRSTKQRPVKLPTFDDFADIDGPFNLGSPPTAASLIGGEKPLRFRQKPSASGIQNKPTQAFGNRYDFGASLSATKNGSPTFSDLRPTFASGTKPEGSAVTPEQTEQPAKPAGEVAKIATLSEKPSLQSQSYNDLINKYCFFGSSTKSSSPRSQQPGNGQLDGSADDRLVNQDCGFTPHGSPALENGSTSRSSTNPSVMSSPLGPRAASPLGFPFPQTLQASLFDPQMPTAIIG</sequence>
<dbReference type="GO" id="GO:0005979">
    <property type="term" value="P:regulation of glycogen biosynthetic process"/>
    <property type="evidence" value="ECO:0007669"/>
    <property type="project" value="TreeGrafter"/>
</dbReference>
<dbReference type="PROSITE" id="PS51159">
    <property type="entry name" value="CBM21"/>
    <property type="match status" value="1"/>
</dbReference>
<keyword evidence="4" id="KW-1185">Reference proteome</keyword>
<dbReference type="Pfam" id="PF03370">
    <property type="entry name" value="CBM_21"/>
    <property type="match status" value="1"/>
</dbReference>
<dbReference type="Proteomes" id="UP000664169">
    <property type="component" value="Unassembled WGS sequence"/>
</dbReference>
<dbReference type="AlphaFoldDB" id="A0A8H3EXW7"/>
<name>A0A8H3EXW7_9LECA</name>
<feature type="compositionally biased region" description="Low complexity" evidence="1">
    <location>
        <begin position="39"/>
        <end position="58"/>
    </location>
</feature>
<dbReference type="GO" id="GO:0008157">
    <property type="term" value="F:protein phosphatase 1 binding"/>
    <property type="evidence" value="ECO:0007669"/>
    <property type="project" value="TreeGrafter"/>
</dbReference>
<dbReference type="GO" id="GO:2001069">
    <property type="term" value="F:glycogen binding"/>
    <property type="evidence" value="ECO:0007669"/>
    <property type="project" value="TreeGrafter"/>
</dbReference>
<feature type="region of interest" description="Disordered" evidence="1">
    <location>
        <begin position="1"/>
        <end position="268"/>
    </location>
</feature>
<feature type="compositionally biased region" description="Low complexity" evidence="1">
    <location>
        <begin position="210"/>
        <end position="221"/>
    </location>
</feature>
<feature type="compositionally biased region" description="Polar residues" evidence="1">
    <location>
        <begin position="84"/>
        <end position="112"/>
    </location>
</feature>
<dbReference type="InterPro" id="IPR050782">
    <property type="entry name" value="PP1_regulatory_subunit_3"/>
</dbReference>
<evidence type="ECO:0000313" key="3">
    <source>
        <dbReference type="EMBL" id="CAF9913409.1"/>
    </source>
</evidence>
<protein>
    <recommendedName>
        <fullName evidence="2">CBM21 domain-containing protein</fullName>
    </recommendedName>
</protein>
<feature type="region of interest" description="Disordered" evidence="1">
    <location>
        <begin position="459"/>
        <end position="481"/>
    </location>
</feature>
<feature type="domain" description="CBM21" evidence="2">
    <location>
        <begin position="336"/>
        <end position="447"/>
    </location>
</feature>
<feature type="compositionally biased region" description="Polar residues" evidence="1">
    <location>
        <begin position="1"/>
        <end position="12"/>
    </location>
</feature>
<feature type="compositionally biased region" description="Basic and acidic residues" evidence="1">
    <location>
        <begin position="315"/>
        <end position="326"/>
    </location>
</feature>
<evidence type="ECO:0000259" key="2">
    <source>
        <dbReference type="PROSITE" id="PS51159"/>
    </source>
</evidence>
<comment type="caution">
    <text evidence="3">The sequence shown here is derived from an EMBL/GenBank/DDBJ whole genome shotgun (WGS) entry which is preliminary data.</text>
</comment>
<organism evidence="3 4">
    <name type="scientific">Gomphillus americanus</name>
    <dbReference type="NCBI Taxonomy" id="1940652"/>
    <lineage>
        <taxon>Eukaryota</taxon>
        <taxon>Fungi</taxon>
        <taxon>Dikarya</taxon>
        <taxon>Ascomycota</taxon>
        <taxon>Pezizomycotina</taxon>
        <taxon>Lecanoromycetes</taxon>
        <taxon>OSLEUM clade</taxon>
        <taxon>Ostropomycetidae</taxon>
        <taxon>Ostropales</taxon>
        <taxon>Graphidaceae</taxon>
        <taxon>Gomphilloideae</taxon>
        <taxon>Gomphillus</taxon>
    </lineage>
</organism>
<evidence type="ECO:0000313" key="4">
    <source>
        <dbReference type="Proteomes" id="UP000664169"/>
    </source>
</evidence>
<dbReference type="GO" id="GO:0000164">
    <property type="term" value="C:protein phosphatase type 1 complex"/>
    <property type="evidence" value="ECO:0007669"/>
    <property type="project" value="TreeGrafter"/>
</dbReference>
<feature type="compositionally biased region" description="Basic and acidic residues" evidence="1">
    <location>
        <begin position="157"/>
        <end position="172"/>
    </location>
</feature>
<reference evidence="3" key="1">
    <citation type="submission" date="2021-03" db="EMBL/GenBank/DDBJ databases">
        <authorList>
            <person name="Tagirdzhanova G."/>
        </authorList>
    </citation>
    <scope>NUCLEOTIDE SEQUENCE</scope>
</reference>
<feature type="compositionally biased region" description="Polar residues" evidence="1">
    <location>
        <begin position="660"/>
        <end position="674"/>
    </location>
</feature>
<dbReference type="OrthoDB" id="1881at2759"/>
<feature type="region of interest" description="Disordered" evidence="1">
    <location>
        <begin position="550"/>
        <end position="585"/>
    </location>
</feature>
<dbReference type="EMBL" id="CAJPDQ010000008">
    <property type="protein sequence ID" value="CAF9913409.1"/>
    <property type="molecule type" value="Genomic_DNA"/>
</dbReference>
<feature type="region of interest" description="Disordered" evidence="1">
    <location>
        <begin position="619"/>
        <end position="685"/>
    </location>
</feature>
<feature type="compositionally biased region" description="Basic and acidic residues" evidence="1">
    <location>
        <begin position="135"/>
        <end position="150"/>
    </location>
</feature>
<feature type="compositionally biased region" description="Low complexity" evidence="1">
    <location>
        <begin position="13"/>
        <end position="26"/>
    </location>
</feature>
<feature type="compositionally biased region" description="Low complexity" evidence="1">
    <location>
        <begin position="460"/>
        <end position="478"/>
    </location>
</feature>
<gene>
    <name evidence="3" type="ORF">GOMPHAMPRED_007895</name>
</gene>
<dbReference type="PANTHER" id="PTHR12307:SF36">
    <property type="entry name" value="GLYCOGEN-BINDING SUBUNIT 76A"/>
    <property type="match status" value="1"/>
</dbReference>
<evidence type="ECO:0000256" key="1">
    <source>
        <dbReference type="SAM" id="MobiDB-lite"/>
    </source>
</evidence>
<accession>A0A8H3EXW7</accession>
<dbReference type="InterPro" id="IPR038175">
    <property type="entry name" value="CBM21_dom_sf"/>
</dbReference>
<dbReference type="Gene3D" id="2.60.40.2440">
    <property type="entry name" value="Carbohydrate binding type-21 domain"/>
    <property type="match status" value="1"/>
</dbReference>
<dbReference type="PANTHER" id="PTHR12307">
    <property type="entry name" value="PROTEIN PHOSPHATASE 1 REGULATORY SUBUNIT"/>
    <property type="match status" value="1"/>
</dbReference>
<feature type="region of interest" description="Disordered" evidence="1">
    <location>
        <begin position="293"/>
        <end position="327"/>
    </location>
</feature>